<dbReference type="Proteomes" id="UP000523007">
    <property type="component" value="Unassembled WGS sequence"/>
</dbReference>
<name>A0A7W7W0S0_9ACTN</name>
<dbReference type="RefSeq" id="WP_184574752.1">
    <property type="nucleotide sequence ID" value="NZ_JACHJT010000001.1"/>
</dbReference>
<sequence length="90" mass="9766">MSAQIRHSGSIPAVRFTGALCGGSKPAQPRVAYGAMRVERAEERAVSRMRADLAGMMARVWQHSVTELKPAEGTPRLKGVVGWCPRSVFT</sequence>
<dbReference type="AlphaFoldDB" id="A0A7W7W0S0"/>
<accession>A0A7W7W0S0</accession>
<dbReference type="EMBL" id="JACHJT010000001">
    <property type="protein sequence ID" value="MBB4929911.1"/>
    <property type="molecule type" value="Genomic_DNA"/>
</dbReference>
<comment type="caution">
    <text evidence="1">The sequence shown here is derived from an EMBL/GenBank/DDBJ whole genome shotgun (WGS) entry which is preliminary data.</text>
</comment>
<proteinExistence type="predicted"/>
<reference evidence="1 2" key="1">
    <citation type="submission" date="2020-08" db="EMBL/GenBank/DDBJ databases">
        <title>Sequencing the genomes of 1000 actinobacteria strains.</title>
        <authorList>
            <person name="Klenk H.-P."/>
        </authorList>
    </citation>
    <scope>NUCLEOTIDE SEQUENCE [LARGE SCALE GENOMIC DNA]</scope>
    <source>
        <strain evidence="1 2">DSM 102030</strain>
    </source>
</reference>
<protein>
    <submittedName>
        <fullName evidence="1">Uncharacterized protein</fullName>
    </submittedName>
</protein>
<evidence type="ECO:0000313" key="1">
    <source>
        <dbReference type="EMBL" id="MBB4929911.1"/>
    </source>
</evidence>
<gene>
    <name evidence="1" type="ORF">F4561_000731</name>
</gene>
<keyword evidence="2" id="KW-1185">Reference proteome</keyword>
<organism evidence="1 2">
    <name type="scientific">Lipingzhangella halophila</name>
    <dbReference type="NCBI Taxonomy" id="1783352"/>
    <lineage>
        <taxon>Bacteria</taxon>
        <taxon>Bacillati</taxon>
        <taxon>Actinomycetota</taxon>
        <taxon>Actinomycetes</taxon>
        <taxon>Streptosporangiales</taxon>
        <taxon>Nocardiopsidaceae</taxon>
        <taxon>Lipingzhangella</taxon>
    </lineage>
</organism>
<evidence type="ECO:0000313" key="2">
    <source>
        <dbReference type="Proteomes" id="UP000523007"/>
    </source>
</evidence>